<proteinExistence type="predicted"/>
<dbReference type="EMBL" id="PIPV01000002">
    <property type="protein sequence ID" value="RUO57677.1"/>
    <property type="molecule type" value="Genomic_DNA"/>
</dbReference>
<reference evidence="3" key="1">
    <citation type="journal article" date="2018" name="Front. Microbiol.">
        <title>Genome-Based Analysis Reveals the Taxonomy and Diversity of the Family Idiomarinaceae.</title>
        <authorList>
            <person name="Liu Y."/>
            <person name="Lai Q."/>
            <person name="Shao Z."/>
        </authorList>
    </citation>
    <scope>NUCLEOTIDE SEQUENCE [LARGE SCALE GENOMIC DNA]</scope>
    <source>
        <strain evidence="3">F23</strain>
    </source>
</reference>
<feature type="transmembrane region" description="Helical" evidence="1">
    <location>
        <begin position="134"/>
        <end position="155"/>
    </location>
</feature>
<keyword evidence="3" id="KW-1185">Reference proteome</keyword>
<evidence type="ECO:0000313" key="2">
    <source>
        <dbReference type="EMBL" id="RUO57677.1"/>
    </source>
</evidence>
<evidence type="ECO:0000256" key="1">
    <source>
        <dbReference type="SAM" id="Phobius"/>
    </source>
</evidence>
<keyword evidence="1" id="KW-0472">Membrane</keyword>
<sequence>MGSKLQQNEPKEQMIVGGDLAEALKGNYRVHVVQWVKDAFAITGRHFWPLVTAMISFLALILIIVTVIQVLMPMSVLSSPEAINQMTPLQSLGLALFSTAIAAPLFGGIILMGIRHSIDIPTKGIHIFKGFESVTALVATGVMTTLISQLFVWLAASISPLVGYVVTLYTSAIFCLAIPLVVERRLSPLNAIYYSIRITHYQLPFFIGLTFVFYMCFIIGLVTYGLLLFVLIPYLVNLLGLVYRQVIGVSVHLQPPSQSTRSDDWTA</sequence>
<accession>A0A432Y9Q3</accession>
<evidence type="ECO:0000313" key="3">
    <source>
        <dbReference type="Proteomes" id="UP000287330"/>
    </source>
</evidence>
<feature type="transmembrane region" description="Helical" evidence="1">
    <location>
        <begin position="47"/>
        <end position="72"/>
    </location>
</feature>
<gene>
    <name evidence="2" type="ORF">CWE25_04200</name>
</gene>
<dbReference type="AlphaFoldDB" id="A0A432Y9Q3"/>
<comment type="caution">
    <text evidence="2">The sequence shown here is derived from an EMBL/GenBank/DDBJ whole genome shotgun (WGS) entry which is preliminary data.</text>
</comment>
<feature type="transmembrane region" description="Helical" evidence="1">
    <location>
        <begin position="203"/>
        <end position="236"/>
    </location>
</feature>
<keyword evidence="1" id="KW-1133">Transmembrane helix</keyword>
<protein>
    <recommendedName>
        <fullName evidence="4">Stress protein</fullName>
    </recommendedName>
</protein>
<dbReference type="Proteomes" id="UP000287330">
    <property type="component" value="Unassembled WGS sequence"/>
</dbReference>
<organism evidence="2 3">
    <name type="scientific">Idiomarina fontislapidosi</name>
    <dbReference type="NCBI Taxonomy" id="263723"/>
    <lineage>
        <taxon>Bacteria</taxon>
        <taxon>Pseudomonadati</taxon>
        <taxon>Pseudomonadota</taxon>
        <taxon>Gammaproteobacteria</taxon>
        <taxon>Alteromonadales</taxon>
        <taxon>Idiomarinaceae</taxon>
        <taxon>Idiomarina</taxon>
    </lineage>
</organism>
<evidence type="ECO:0008006" key="4">
    <source>
        <dbReference type="Google" id="ProtNLM"/>
    </source>
</evidence>
<name>A0A432Y9Q3_9GAMM</name>
<feature type="transmembrane region" description="Helical" evidence="1">
    <location>
        <begin position="92"/>
        <end position="114"/>
    </location>
</feature>
<feature type="transmembrane region" description="Helical" evidence="1">
    <location>
        <begin position="161"/>
        <end position="182"/>
    </location>
</feature>
<keyword evidence="1" id="KW-0812">Transmembrane</keyword>